<sequence>MADIAMLVAEEYERRVKDSRKRGEEDMEMFSCVEILSKRLEGSSTWIKMKLRKVDEEEDKVEILAPKSQFSVAATNCFFSA</sequence>
<gene>
    <name evidence="1" type="ORF">OLEA9_A119601</name>
</gene>
<organism evidence="1 2">
    <name type="scientific">Olea europaea subsp. europaea</name>
    <dbReference type="NCBI Taxonomy" id="158383"/>
    <lineage>
        <taxon>Eukaryota</taxon>
        <taxon>Viridiplantae</taxon>
        <taxon>Streptophyta</taxon>
        <taxon>Embryophyta</taxon>
        <taxon>Tracheophyta</taxon>
        <taxon>Spermatophyta</taxon>
        <taxon>Magnoliopsida</taxon>
        <taxon>eudicotyledons</taxon>
        <taxon>Gunneridae</taxon>
        <taxon>Pentapetalae</taxon>
        <taxon>asterids</taxon>
        <taxon>lamiids</taxon>
        <taxon>Lamiales</taxon>
        <taxon>Oleaceae</taxon>
        <taxon>Oleeae</taxon>
        <taxon>Olea</taxon>
    </lineage>
</organism>
<dbReference type="AlphaFoldDB" id="A0A8S0RQ29"/>
<dbReference type="PANTHER" id="PTHR36067:SF1">
    <property type="entry name" value="EXPRESSED PROTEIN"/>
    <property type="match status" value="1"/>
</dbReference>
<protein>
    <submittedName>
        <fullName evidence="1">Uncharacterized protein</fullName>
    </submittedName>
</protein>
<dbReference type="OrthoDB" id="735913at2759"/>
<dbReference type="Proteomes" id="UP000594638">
    <property type="component" value="Unassembled WGS sequence"/>
</dbReference>
<comment type="caution">
    <text evidence="1">The sequence shown here is derived from an EMBL/GenBank/DDBJ whole genome shotgun (WGS) entry which is preliminary data.</text>
</comment>
<dbReference type="EMBL" id="CACTIH010003675">
    <property type="protein sequence ID" value="CAA2981543.1"/>
    <property type="molecule type" value="Genomic_DNA"/>
</dbReference>
<reference evidence="1 2" key="1">
    <citation type="submission" date="2019-12" db="EMBL/GenBank/DDBJ databases">
        <authorList>
            <person name="Alioto T."/>
            <person name="Alioto T."/>
            <person name="Gomez Garrido J."/>
        </authorList>
    </citation>
    <scope>NUCLEOTIDE SEQUENCE [LARGE SCALE GENOMIC DNA]</scope>
</reference>
<accession>A0A8S0RQ29</accession>
<dbReference type="PANTHER" id="PTHR36067">
    <property type="entry name" value="EXPRESSED PROTEIN"/>
    <property type="match status" value="1"/>
</dbReference>
<evidence type="ECO:0000313" key="2">
    <source>
        <dbReference type="Proteomes" id="UP000594638"/>
    </source>
</evidence>
<keyword evidence="2" id="KW-1185">Reference proteome</keyword>
<dbReference type="Gramene" id="OE9A119601T1">
    <property type="protein sequence ID" value="OE9A119601C1"/>
    <property type="gene ID" value="OE9A119601"/>
</dbReference>
<evidence type="ECO:0000313" key="1">
    <source>
        <dbReference type="EMBL" id="CAA2981543.1"/>
    </source>
</evidence>
<name>A0A8S0RQ29_OLEEU</name>
<proteinExistence type="predicted"/>